<sequence length="401" mass="45124">MYLSAFLSVFFFLGSLPASFSFVAPPINVTLHCHNLHNVLKWSYTHCPPGLRFRVDIGRTQAEAGYPDEIWVNSSAQLQADVSFLHDPQNAYYLEVTAVIGQNESAPDGGLSFSYFKDSPADHRCHLDFPSVNVSTQHGGAVLVRFTHPSLVYFQKSPSSPSRRTRTKKSHKLPGFRYDVVLVQQKERPHHFHCETSVCEETIYVDAAQKNLCLKMRGELEKISVQATREYCVRPREDTASYLIPLFVVCGLSAVSALGFVLYMVYRKHTAPNTPSPKSMEFPDSPTWLISEEVPEAFFVPEVEPSSPPPLLSEEEEEFTSFVPRATEPEPRPPVWESSVDEGPRDDEEEEEEEGAMNEEIEEPGYMSGNHLEEEESASGYERRPTLVELAPGELAEGYRG</sequence>
<evidence type="ECO:0000259" key="4">
    <source>
        <dbReference type="Pfam" id="PF01108"/>
    </source>
</evidence>
<proteinExistence type="predicted"/>
<dbReference type="SUPFAM" id="SSF49265">
    <property type="entry name" value="Fibronectin type III"/>
    <property type="match status" value="1"/>
</dbReference>
<evidence type="ECO:0000313" key="6">
    <source>
        <dbReference type="Proteomes" id="UP000314294"/>
    </source>
</evidence>
<evidence type="ECO:0000256" key="2">
    <source>
        <dbReference type="SAM" id="Phobius"/>
    </source>
</evidence>
<feature type="signal peptide" evidence="3">
    <location>
        <begin position="1"/>
        <end position="21"/>
    </location>
</feature>
<dbReference type="AlphaFoldDB" id="A0A4Z2IAB9"/>
<keyword evidence="2" id="KW-0812">Transmembrane</keyword>
<accession>A0A4Z2IAB9</accession>
<dbReference type="InterPro" id="IPR050650">
    <property type="entry name" value="Type-II_Cytokine-TF_Rcpt"/>
</dbReference>
<feature type="compositionally biased region" description="Acidic residues" evidence="1">
    <location>
        <begin position="344"/>
        <end position="363"/>
    </location>
</feature>
<dbReference type="PANTHER" id="PTHR20859:SF87">
    <property type="entry name" value="CYTOKINE RECEPTOR FAMILY MEMBER B13-RELATED"/>
    <property type="match status" value="1"/>
</dbReference>
<dbReference type="InterPro" id="IPR003961">
    <property type="entry name" value="FN3_dom"/>
</dbReference>
<evidence type="ECO:0000256" key="1">
    <source>
        <dbReference type="SAM" id="MobiDB-lite"/>
    </source>
</evidence>
<feature type="domain" description="Fibronectin type-III" evidence="4">
    <location>
        <begin position="5"/>
        <end position="105"/>
    </location>
</feature>
<feature type="region of interest" description="Disordered" evidence="1">
    <location>
        <begin position="301"/>
        <end position="401"/>
    </location>
</feature>
<keyword evidence="2" id="KW-0472">Membrane</keyword>
<dbReference type="PANTHER" id="PTHR20859">
    <property type="entry name" value="INTERFERON/INTERLEUKIN RECEPTOR"/>
    <property type="match status" value="1"/>
</dbReference>
<feature type="transmembrane region" description="Helical" evidence="2">
    <location>
        <begin position="242"/>
        <end position="266"/>
    </location>
</feature>
<dbReference type="InterPro" id="IPR013783">
    <property type="entry name" value="Ig-like_fold"/>
</dbReference>
<evidence type="ECO:0000256" key="3">
    <source>
        <dbReference type="SAM" id="SignalP"/>
    </source>
</evidence>
<evidence type="ECO:0000313" key="5">
    <source>
        <dbReference type="EMBL" id="TNN74254.1"/>
    </source>
</evidence>
<dbReference type="GO" id="GO:0005886">
    <property type="term" value="C:plasma membrane"/>
    <property type="evidence" value="ECO:0007669"/>
    <property type="project" value="TreeGrafter"/>
</dbReference>
<comment type="caution">
    <text evidence="5">The sequence shown here is derived from an EMBL/GenBank/DDBJ whole genome shotgun (WGS) entry which is preliminary data.</text>
</comment>
<dbReference type="GO" id="GO:0004896">
    <property type="term" value="F:cytokine receptor activity"/>
    <property type="evidence" value="ECO:0007669"/>
    <property type="project" value="TreeGrafter"/>
</dbReference>
<organism evidence="5 6">
    <name type="scientific">Liparis tanakae</name>
    <name type="common">Tanaka's snailfish</name>
    <dbReference type="NCBI Taxonomy" id="230148"/>
    <lineage>
        <taxon>Eukaryota</taxon>
        <taxon>Metazoa</taxon>
        <taxon>Chordata</taxon>
        <taxon>Craniata</taxon>
        <taxon>Vertebrata</taxon>
        <taxon>Euteleostomi</taxon>
        <taxon>Actinopterygii</taxon>
        <taxon>Neopterygii</taxon>
        <taxon>Teleostei</taxon>
        <taxon>Neoteleostei</taxon>
        <taxon>Acanthomorphata</taxon>
        <taxon>Eupercaria</taxon>
        <taxon>Perciformes</taxon>
        <taxon>Cottioidei</taxon>
        <taxon>Cottales</taxon>
        <taxon>Liparidae</taxon>
        <taxon>Liparis</taxon>
    </lineage>
</organism>
<dbReference type="EMBL" id="SRLO01000116">
    <property type="protein sequence ID" value="TNN74254.1"/>
    <property type="molecule type" value="Genomic_DNA"/>
</dbReference>
<keyword evidence="3" id="KW-0732">Signal</keyword>
<keyword evidence="6" id="KW-1185">Reference proteome</keyword>
<keyword evidence="2" id="KW-1133">Transmembrane helix</keyword>
<dbReference type="Proteomes" id="UP000314294">
    <property type="component" value="Unassembled WGS sequence"/>
</dbReference>
<reference evidence="5 6" key="1">
    <citation type="submission" date="2019-03" db="EMBL/GenBank/DDBJ databases">
        <title>First draft genome of Liparis tanakae, snailfish: a comprehensive survey of snailfish specific genes.</title>
        <authorList>
            <person name="Kim W."/>
            <person name="Song I."/>
            <person name="Jeong J.-H."/>
            <person name="Kim D."/>
            <person name="Kim S."/>
            <person name="Ryu S."/>
            <person name="Song J.Y."/>
            <person name="Lee S.K."/>
        </authorList>
    </citation>
    <scope>NUCLEOTIDE SEQUENCE [LARGE SCALE GENOMIC DNA]</scope>
    <source>
        <tissue evidence="5">Muscle</tissue>
    </source>
</reference>
<name>A0A4Z2IAB9_9TELE</name>
<gene>
    <name evidence="5" type="ORF">EYF80_015497</name>
</gene>
<dbReference type="InterPro" id="IPR036116">
    <property type="entry name" value="FN3_sf"/>
</dbReference>
<protein>
    <recommendedName>
        <fullName evidence="4">Fibronectin type-III domain-containing protein</fullName>
    </recommendedName>
</protein>
<dbReference type="Gene3D" id="2.60.40.10">
    <property type="entry name" value="Immunoglobulins"/>
    <property type="match status" value="2"/>
</dbReference>
<feature type="chain" id="PRO_5021382999" description="Fibronectin type-III domain-containing protein" evidence="3">
    <location>
        <begin position="22"/>
        <end position="401"/>
    </location>
</feature>
<dbReference type="Pfam" id="PF01108">
    <property type="entry name" value="Tissue_fac"/>
    <property type="match status" value="1"/>
</dbReference>
<dbReference type="OrthoDB" id="8758322at2759"/>